<dbReference type="EMBL" id="DF238832">
    <property type="protein sequence ID" value="GAC99637.1"/>
    <property type="molecule type" value="Genomic_DNA"/>
</dbReference>
<sequence>MRAHPMQSNAIAGQPIVVRGGGCDFEEEEEQEEKCHRKCAELCRSHSEVVSLSRRLSSCRRCLIETLPLLGSGSCLLLDLDFQAVRTFALSQTTLFLESHCNVFLSPTSSQVTSFLLLHRSTFTRAILLETSTSLSFAAQLCDFYHTCGRLLRFLTADLDLSIRADRHGSPRCF</sequence>
<dbReference type="Proteomes" id="UP000014071">
    <property type="component" value="Unassembled WGS sequence"/>
</dbReference>
<gene>
    <name evidence="1" type="ORF">PHSY_007240</name>
</gene>
<evidence type="ECO:0000313" key="2">
    <source>
        <dbReference type="Proteomes" id="UP000014071"/>
    </source>
</evidence>
<reference evidence="2" key="1">
    <citation type="journal article" date="2013" name="Genome Announc.">
        <title>Draft genome sequence of the basidiomycetous yeast-like fungus Pseudozyma hubeiensis SY62, which produces an abundant amount of the biosurfactant mannosylerythritol lipids.</title>
        <authorList>
            <person name="Konishi M."/>
            <person name="Hatada Y."/>
            <person name="Horiuchi J."/>
        </authorList>
    </citation>
    <scope>NUCLEOTIDE SEQUENCE [LARGE SCALE GENOMIC DNA]</scope>
    <source>
        <strain evidence="2">SY62</strain>
    </source>
</reference>
<name>R9PEF3_PSEHS</name>
<proteinExistence type="predicted"/>
<dbReference type="GeneID" id="24112503"/>
<accession>R9PEF3</accession>
<dbReference type="RefSeq" id="XP_012193224.1">
    <property type="nucleotide sequence ID" value="XM_012337834.1"/>
</dbReference>
<evidence type="ECO:0000313" key="1">
    <source>
        <dbReference type="EMBL" id="GAC99637.1"/>
    </source>
</evidence>
<keyword evidence="2" id="KW-1185">Reference proteome</keyword>
<organism evidence="1 2">
    <name type="scientific">Pseudozyma hubeiensis (strain SY62)</name>
    <name type="common">Yeast</name>
    <dbReference type="NCBI Taxonomy" id="1305764"/>
    <lineage>
        <taxon>Eukaryota</taxon>
        <taxon>Fungi</taxon>
        <taxon>Dikarya</taxon>
        <taxon>Basidiomycota</taxon>
        <taxon>Ustilaginomycotina</taxon>
        <taxon>Ustilaginomycetes</taxon>
        <taxon>Ustilaginales</taxon>
        <taxon>Ustilaginaceae</taxon>
        <taxon>Pseudozyma</taxon>
    </lineage>
</organism>
<protein>
    <submittedName>
        <fullName evidence="1">Uncharacterized protein</fullName>
    </submittedName>
</protein>
<dbReference type="AlphaFoldDB" id="R9PEF3"/>
<dbReference type="HOGENOM" id="CLU_1540752_0_0_1"/>